<comment type="pathway">
    <text evidence="1 4">Purine metabolism; IMP biosynthesis via de novo pathway; N(2)-formyl-N(1)-(5-phospho-D-ribosyl)glycinamide from N(1)-(5-phospho-D-ribosyl)glycinamide (10-formyl THF route): step 1/1.</text>
</comment>
<reference evidence="6 7" key="1">
    <citation type="submission" date="2020-08" db="EMBL/GenBank/DDBJ databases">
        <title>Genome sequence of Rhizobiales bacterium strain IZ6.</title>
        <authorList>
            <person name="Nakai R."/>
            <person name="Naganuma T."/>
        </authorList>
    </citation>
    <scope>NUCLEOTIDE SEQUENCE [LARGE SCALE GENOMIC DNA]</scope>
    <source>
        <strain evidence="6 7">IZ6</strain>
    </source>
</reference>
<feature type="binding site" evidence="4">
    <location>
        <begin position="14"/>
        <end position="16"/>
    </location>
    <ligand>
        <name>N(1)-(5-phospho-beta-D-ribosyl)glycinamide</name>
        <dbReference type="ChEBI" id="CHEBI:143788"/>
    </ligand>
</feature>
<feature type="active site" description="Proton donor" evidence="4">
    <location>
        <position position="110"/>
    </location>
</feature>
<dbReference type="UniPathway" id="UPA00074">
    <property type="reaction ID" value="UER00126"/>
</dbReference>
<dbReference type="KEGG" id="tso:IZ6_16010"/>
<evidence type="ECO:0000256" key="1">
    <source>
        <dbReference type="ARBA" id="ARBA00005054"/>
    </source>
</evidence>
<dbReference type="InterPro" id="IPR004607">
    <property type="entry name" value="GART"/>
</dbReference>
<dbReference type="Pfam" id="PF00551">
    <property type="entry name" value="Formyl_trans_N"/>
    <property type="match status" value="1"/>
</dbReference>
<dbReference type="SUPFAM" id="SSF53328">
    <property type="entry name" value="Formyltransferase"/>
    <property type="match status" value="1"/>
</dbReference>
<accession>A0A6S6QN88</accession>
<gene>
    <name evidence="4 6" type="primary">purN</name>
    <name evidence="6" type="ORF">IZ6_16010</name>
</gene>
<dbReference type="HAMAP" id="MF_01930">
    <property type="entry name" value="PurN"/>
    <property type="match status" value="1"/>
</dbReference>
<keyword evidence="3 4" id="KW-0658">Purine biosynthesis</keyword>
<dbReference type="PANTHER" id="PTHR43369:SF2">
    <property type="entry name" value="PHOSPHORIBOSYLGLYCINAMIDE FORMYLTRANSFERASE"/>
    <property type="match status" value="1"/>
</dbReference>
<comment type="catalytic activity">
    <reaction evidence="4">
        <text>N(1)-(5-phospho-beta-D-ribosyl)glycinamide + (6R)-10-formyltetrahydrofolate = N(2)-formyl-N(1)-(5-phospho-beta-D-ribosyl)glycinamide + (6S)-5,6,7,8-tetrahydrofolate + H(+)</text>
        <dbReference type="Rhea" id="RHEA:15053"/>
        <dbReference type="ChEBI" id="CHEBI:15378"/>
        <dbReference type="ChEBI" id="CHEBI:57453"/>
        <dbReference type="ChEBI" id="CHEBI:143788"/>
        <dbReference type="ChEBI" id="CHEBI:147286"/>
        <dbReference type="ChEBI" id="CHEBI:195366"/>
        <dbReference type="EC" id="2.1.2.2"/>
    </reaction>
</comment>
<organism evidence="6 7">
    <name type="scientific">Terrihabitans soli</name>
    <dbReference type="NCBI Taxonomy" id="708113"/>
    <lineage>
        <taxon>Bacteria</taxon>
        <taxon>Pseudomonadati</taxon>
        <taxon>Pseudomonadota</taxon>
        <taxon>Alphaproteobacteria</taxon>
        <taxon>Hyphomicrobiales</taxon>
        <taxon>Terrihabitans</taxon>
    </lineage>
</organism>
<dbReference type="PANTHER" id="PTHR43369">
    <property type="entry name" value="PHOSPHORIBOSYLGLYCINAMIDE FORMYLTRANSFERASE"/>
    <property type="match status" value="1"/>
</dbReference>
<dbReference type="Proteomes" id="UP000515317">
    <property type="component" value="Chromosome"/>
</dbReference>
<dbReference type="InterPro" id="IPR036477">
    <property type="entry name" value="Formyl_transf_N_sf"/>
</dbReference>
<dbReference type="Gene3D" id="3.40.50.170">
    <property type="entry name" value="Formyl transferase, N-terminal domain"/>
    <property type="match status" value="1"/>
</dbReference>
<comment type="function">
    <text evidence="4">Catalyzes the transfer of a formyl group from 10-formyltetrahydrofolate to 5-phospho-ribosyl-glycinamide (GAR), producing 5-phospho-ribosyl-N-formylglycinamide (FGAR) and tetrahydrofolate.</text>
</comment>
<evidence type="ECO:0000256" key="4">
    <source>
        <dbReference type="HAMAP-Rule" id="MF_01930"/>
    </source>
</evidence>
<feature type="site" description="Raises pKa of active site His" evidence="4">
    <location>
        <position position="146"/>
    </location>
</feature>
<proteinExistence type="inferred from homology"/>
<evidence type="ECO:0000256" key="3">
    <source>
        <dbReference type="ARBA" id="ARBA00022755"/>
    </source>
</evidence>
<dbReference type="EC" id="2.1.2.2" evidence="4"/>
<feature type="binding site" evidence="4">
    <location>
        <begin position="91"/>
        <end position="94"/>
    </location>
    <ligand>
        <name>(6R)-10-formyltetrahydrofolate</name>
        <dbReference type="ChEBI" id="CHEBI:195366"/>
    </ligand>
</feature>
<keyword evidence="7" id="KW-1185">Reference proteome</keyword>
<feature type="binding site" evidence="4">
    <location>
        <position position="108"/>
    </location>
    <ligand>
        <name>(6R)-10-formyltetrahydrofolate</name>
        <dbReference type="ChEBI" id="CHEBI:195366"/>
    </ligand>
</feature>
<dbReference type="RefSeq" id="WP_222877465.1">
    <property type="nucleotide sequence ID" value="NZ_AP023361.1"/>
</dbReference>
<keyword evidence="2 4" id="KW-0808">Transferase</keyword>
<dbReference type="GO" id="GO:0004644">
    <property type="term" value="F:phosphoribosylglycinamide formyltransferase activity"/>
    <property type="evidence" value="ECO:0007669"/>
    <property type="project" value="UniProtKB-UniRule"/>
</dbReference>
<evidence type="ECO:0000313" key="6">
    <source>
        <dbReference type="EMBL" id="BCJ90866.1"/>
    </source>
</evidence>
<name>A0A6S6QN88_9HYPH</name>
<dbReference type="GO" id="GO:0006189">
    <property type="term" value="P:'de novo' IMP biosynthetic process"/>
    <property type="evidence" value="ECO:0007669"/>
    <property type="project" value="UniProtKB-UniRule"/>
</dbReference>
<sequence length="210" mass="22544">MKKIRTAIMISGGGSNMAALIEAARAQDYPAEIVCVIASNLSAGGIAKAKAAGIPAFAFDHKLYDREGLERLVHTELEKAGVELVCLAGWMRLLSPFLIGAWHNRMINIHPSLLPKYKGLHTHKRAIEAGDKEHGCTVHYVRQAVDDGPIIAQASVPVLAGDTEDVLAARVLVQEHKLYPHALALVGSGRVRVTGDEIAVQPGTATFFRG</sequence>
<dbReference type="AlphaFoldDB" id="A0A6S6QN88"/>
<evidence type="ECO:0000313" key="7">
    <source>
        <dbReference type="Proteomes" id="UP000515317"/>
    </source>
</evidence>
<dbReference type="NCBIfam" id="TIGR00639">
    <property type="entry name" value="PurN"/>
    <property type="match status" value="1"/>
</dbReference>
<dbReference type="EMBL" id="AP023361">
    <property type="protein sequence ID" value="BCJ90866.1"/>
    <property type="molecule type" value="Genomic_DNA"/>
</dbReference>
<feature type="binding site" evidence="4">
    <location>
        <position position="66"/>
    </location>
    <ligand>
        <name>(6R)-10-formyltetrahydrofolate</name>
        <dbReference type="ChEBI" id="CHEBI:195366"/>
    </ligand>
</feature>
<comment type="similarity">
    <text evidence="4">Belongs to the GART family.</text>
</comment>
<evidence type="ECO:0000259" key="5">
    <source>
        <dbReference type="Pfam" id="PF00551"/>
    </source>
</evidence>
<protein>
    <recommendedName>
        <fullName evidence="4">Phosphoribosylglycinamide formyltransferase</fullName>
        <ecNumber evidence="4">2.1.2.2</ecNumber>
    </recommendedName>
    <alternativeName>
        <fullName evidence="4">5'-phosphoribosylglycinamide transformylase</fullName>
    </alternativeName>
    <alternativeName>
        <fullName evidence="4">GAR transformylase</fullName>
        <shortName evidence="4">GART</shortName>
    </alternativeName>
</protein>
<dbReference type="InterPro" id="IPR002376">
    <property type="entry name" value="Formyl_transf_N"/>
</dbReference>
<feature type="domain" description="Formyl transferase N-terminal" evidence="5">
    <location>
        <begin position="5"/>
        <end position="183"/>
    </location>
</feature>
<dbReference type="CDD" id="cd08645">
    <property type="entry name" value="FMT_core_GART"/>
    <property type="match status" value="1"/>
</dbReference>
<evidence type="ECO:0000256" key="2">
    <source>
        <dbReference type="ARBA" id="ARBA00022679"/>
    </source>
</evidence>
<dbReference type="GO" id="GO:0005829">
    <property type="term" value="C:cytosol"/>
    <property type="evidence" value="ECO:0007669"/>
    <property type="project" value="TreeGrafter"/>
</dbReference>